<dbReference type="PANTHER" id="PTHR43537">
    <property type="entry name" value="TRANSCRIPTIONAL REGULATOR, GNTR FAMILY"/>
    <property type="match status" value="1"/>
</dbReference>
<dbReference type="Pfam" id="PF00392">
    <property type="entry name" value="GntR"/>
    <property type="match status" value="1"/>
</dbReference>
<evidence type="ECO:0000256" key="2">
    <source>
        <dbReference type="ARBA" id="ARBA00023125"/>
    </source>
</evidence>
<dbReference type="GO" id="GO:0003700">
    <property type="term" value="F:DNA-binding transcription factor activity"/>
    <property type="evidence" value="ECO:0007669"/>
    <property type="project" value="InterPro"/>
</dbReference>
<dbReference type="SUPFAM" id="SSF48008">
    <property type="entry name" value="GntR ligand-binding domain-like"/>
    <property type="match status" value="1"/>
</dbReference>
<dbReference type="CDD" id="cd07377">
    <property type="entry name" value="WHTH_GntR"/>
    <property type="match status" value="1"/>
</dbReference>
<sequence>MTTGKSSALRKRDPQPLSVEQVCERIRSAILRGDLRPGAKLTEQELAAEFEVSRTPIREAIRQLETERLVTRTPFVGVTVRQLTPEEVLELLDIREVLEGLVARQATRHMDAAHLQKLKKLLQQLTACAKKEDVAGYLDHALAFRRVLVECCRSDTLAEYVLAIENQLRLMGNRTAVLPGRMEAAIEEHEKLLDAISRGDGAAAEQLNRERIQHIRDAVAKTITFSIF</sequence>
<dbReference type="PROSITE" id="PS50949">
    <property type="entry name" value="HTH_GNTR"/>
    <property type="match status" value="1"/>
</dbReference>
<dbReference type="EMBL" id="QDHA01000033">
    <property type="protein sequence ID" value="RCJ07933.1"/>
    <property type="molecule type" value="Genomic_DNA"/>
</dbReference>
<dbReference type="InterPro" id="IPR036390">
    <property type="entry name" value="WH_DNA-bd_sf"/>
</dbReference>
<dbReference type="InterPro" id="IPR000524">
    <property type="entry name" value="Tscrpt_reg_HTH_GntR"/>
</dbReference>
<dbReference type="Gene3D" id="1.10.10.10">
    <property type="entry name" value="Winged helix-like DNA-binding domain superfamily/Winged helix DNA-binding domain"/>
    <property type="match status" value="1"/>
</dbReference>
<evidence type="ECO:0000256" key="1">
    <source>
        <dbReference type="ARBA" id="ARBA00023015"/>
    </source>
</evidence>
<dbReference type="RefSeq" id="WP_114132388.1">
    <property type="nucleotide sequence ID" value="NZ_CP068434.1"/>
</dbReference>
<evidence type="ECO:0000259" key="4">
    <source>
        <dbReference type="PROSITE" id="PS50949"/>
    </source>
</evidence>
<dbReference type="InterPro" id="IPR011711">
    <property type="entry name" value="GntR_C"/>
</dbReference>
<dbReference type="Pfam" id="PF07729">
    <property type="entry name" value="FCD"/>
    <property type="match status" value="1"/>
</dbReference>
<name>A0A367PK61_CUPNE</name>
<evidence type="ECO:0000313" key="6">
    <source>
        <dbReference type="Proteomes" id="UP000253501"/>
    </source>
</evidence>
<dbReference type="AlphaFoldDB" id="A0A367PK61"/>
<evidence type="ECO:0000256" key="3">
    <source>
        <dbReference type="ARBA" id="ARBA00023163"/>
    </source>
</evidence>
<dbReference type="Proteomes" id="UP000253501">
    <property type="component" value="Unassembled WGS sequence"/>
</dbReference>
<dbReference type="InterPro" id="IPR008920">
    <property type="entry name" value="TF_FadR/GntR_C"/>
</dbReference>
<dbReference type="SUPFAM" id="SSF46785">
    <property type="entry name" value="Winged helix' DNA-binding domain"/>
    <property type="match status" value="1"/>
</dbReference>
<accession>A0A367PK61</accession>
<comment type="caution">
    <text evidence="5">The sequence shown here is derived from an EMBL/GenBank/DDBJ whole genome shotgun (WGS) entry which is preliminary data.</text>
</comment>
<keyword evidence="1" id="KW-0805">Transcription regulation</keyword>
<dbReference type="InterPro" id="IPR036388">
    <property type="entry name" value="WH-like_DNA-bd_sf"/>
</dbReference>
<dbReference type="SMART" id="SM00895">
    <property type="entry name" value="FCD"/>
    <property type="match status" value="1"/>
</dbReference>
<reference evidence="5 6" key="1">
    <citation type="submission" date="2018-04" db="EMBL/GenBank/DDBJ databases">
        <title>Cupriavidus necator CR12 genome sequencing and assembly.</title>
        <authorList>
            <person name="Ben Fekih I."/>
            <person name="Mazhar H.S."/>
            <person name="Bello S.K."/>
            <person name="Rensing C."/>
        </authorList>
    </citation>
    <scope>NUCLEOTIDE SEQUENCE [LARGE SCALE GENOMIC DNA]</scope>
    <source>
        <strain evidence="5 6">CR12</strain>
    </source>
</reference>
<gene>
    <name evidence="5" type="ORF">DDK22_13655</name>
</gene>
<dbReference type="SMART" id="SM00345">
    <property type="entry name" value="HTH_GNTR"/>
    <property type="match status" value="1"/>
</dbReference>
<evidence type="ECO:0000313" key="5">
    <source>
        <dbReference type="EMBL" id="RCJ07933.1"/>
    </source>
</evidence>
<proteinExistence type="predicted"/>
<organism evidence="5 6">
    <name type="scientific">Cupriavidus necator</name>
    <name type="common">Alcaligenes eutrophus</name>
    <name type="synonym">Ralstonia eutropha</name>
    <dbReference type="NCBI Taxonomy" id="106590"/>
    <lineage>
        <taxon>Bacteria</taxon>
        <taxon>Pseudomonadati</taxon>
        <taxon>Pseudomonadota</taxon>
        <taxon>Betaproteobacteria</taxon>
        <taxon>Burkholderiales</taxon>
        <taxon>Burkholderiaceae</taxon>
        <taxon>Cupriavidus</taxon>
    </lineage>
</organism>
<dbReference type="Gene3D" id="1.20.120.530">
    <property type="entry name" value="GntR ligand-binding domain-like"/>
    <property type="match status" value="1"/>
</dbReference>
<protein>
    <submittedName>
        <fullName evidence="5">GntR family transcriptional regulator</fullName>
    </submittedName>
</protein>
<keyword evidence="2" id="KW-0238">DNA-binding</keyword>
<dbReference type="PANTHER" id="PTHR43537:SF5">
    <property type="entry name" value="UXU OPERON TRANSCRIPTIONAL REGULATOR"/>
    <property type="match status" value="1"/>
</dbReference>
<feature type="domain" description="HTH gntR-type" evidence="4">
    <location>
        <begin position="16"/>
        <end position="83"/>
    </location>
</feature>
<dbReference type="GO" id="GO:0003677">
    <property type="term" value="F:DNA binding"/>
    <property type="evidence" value="ECO:0007669"/>
    <property type="project" value="UniProtKB-KW"/>
</dbReference>
<keyword evidence="3" id="KW-0804">Transcription</keyword>
<dbReference type="PRINTS" id="PR00035">
    <property type="entry name" value="HTHGNTR"/>
</dbReference>